<name>A0A378QXS5_9GAMM</name>
<accession>A0A378QXS5</accession>
<gene>
    <name evidence="3" type="ORF">NCTC12877_00166</name>
</gene>
<proteinExistence type="predicted"/>
<dbReference type="OrthoDB" id="9813502at2"/>
<dbReference type="RefSeq" id="WP_051225963.1">
    <property type="nucleotide sequence ID" value="NZ_UGQB01000004.1"/>
</dbReference>
<keyword evidence="4" id="KW-1185">Reference proteome</keyword>
<dbReference type="InterPro" id="IPR006528">
    <property type="entry name" value="Phage_head_morphogenesis_dom"/>
</dbReference>
<dbReference type="Proteomes" id="UP000254065">
    <property type="component" value="Unassembled WGS sequence"/>
</dbReference>
<evidence type="ECO:0000259" key="2">
    <source>
        <dbReference type="Pfam" id="PF18664"/>
    </source>
</evidence>
<dbReference type="AlphaFoldDB" id="A0A378QXS5"/>
<dbReference type="Pfam" id="PF18664">
    <property type="entry name" value="CdiA_C_tRNase"/>
    <property type="match status" value="1"/>
</dbReference>
<evidence type="ECO:0000259" key="1">
    <source>
        <dbReference type="Pfam" id="PF04233"/>
    </source>
</evidence>
<evidence type="ECO:0000313" key="3">
    <source>
        <dbReference type="EMBL" id="STZ07211.1"/>
    </source>
</evidence>
<dbReference type="Pfam" id="PF04233">
    <property type="entry name" value="Phage_Mu_F"/>
    <property type="match status" value="1"/>
</dbReference>
<dbReference type="InterPro" id="IPR041620">
    <property type="entry name" value="CdiA_C_tRNase"/>
</dbReference>
<evidence type="ECO:0000313" key="4">
    <source>
        <dbReference type="Proteomes" id="UP000254065"/>
    </source>
</evidence>
<feature type="domain" description="Phage head morphogenesis" evidence="1">
    <location>
        <begin position="54"/>
        <end position="187"/>
    </location>
</feature>
<reference evidence="3 4" key="1">
    <citation type="submission" date="2018-06" db="EMBL/GenBank/DDBJ databases">
        <authorList>
            <consortium name="Pathogen Informatics"/>
            <person name="Doyle S."/>
        </authorList>
    </citation>
    <scope>NUCLEOTIDE SEQUENCE [LARGE SCALE GENOMIC DNA]</scope>
    <source>
        <strain evidence="3 4">NCTC12877</strain>
    </source>
</reference>
<protein>
    <submittedName>
        <fullName evidence="3">Phage head morphogenesis protein, SPP1 gp7 family</fullName>
    </submittedName>
</protein>
<feature type="domain" description="CdiA C-terminal tRNase" evidence="2">
    <location>
        <begin position="339"/>
        <end position="443"/>
    </location>
</feature>
<sequence>MPEINHERLPNKDATASFGGKVLLTTQHHAELTAYEHALAFTVARIADKDMLTEVHKAMKQAIENGTSFSDFKKQLRPYLMAKGWLAPTFKNDNVDDDKETFRDYQKHLGHRLRTIYHTNKATAYAGGQWERIQRTKELLPYLQYMPSVSTNKRDEHKQFYDMVRPVDDPIWASIMPPNSFGCKCWVKQLTKTRAEKILNEQAEKGIVYDIDMEQVKHPLTGEMMSVPKGVHFSFNHNHDRLTALLKLAEDKHGLAFGLDAQTALKSFMVSYATQTGFVQTADFGGIVYRESEKLRLEQELNGSTRPFEGMVADEWQQKFDVELVRFDPNIHKVMLSNEKTGTPKSADYAVIAKDSEPKDWVTIDFLFAFDNTQAKEMAYQIFESKKKRHADAWDRVKDTIDEHLLKADIVPMDLRKADARIATKIIAYVLSLPKEKQKQIVFVVE</sequence>
<dbReference type="EMBL" id="UGQB01000004">
    <property type="protein sequence ID" value="STZ07211.1"/>
    <property type="molecule type" value="Genomic_DNA"/>
</dbReference>
<organism evidence="3 4">
    <name type="scientific">Moraxella caprae</name>
    <dbReference type="NCBI Taxonomy" id="90240"/>
    <lineage>
        <taxon>Bacteria</taxon>
        <taxon>Pseudomonadati</taxon>
        <taxon>Pseudomonadota</taxon>
        <taxon>Gammaproteobacteria</taxon>
        <taxon>Moraxellales</taxon>
        <taxon>Moraxellaceae</taxon>
        <taxon>Moraxella</taxon>
    </lineage>
</organism>
<dbReference type="CDD" id="cd20726">
    <property type="entry name" value="CDI_toxin_BpE479_tRNase-like"/>
    <property type="match status" value="1"/>
</dbReference>
<dbReference type="STRING" id="1122244.GCA_000426885_01710"/>